<feature type="transmembrane region" description="Helical" evidence="1">
    <location>
        <begin position="103"/>
        <end position="125"/>
    </location>
</feature>
<feature type="transmembrane region" description="Helical" evidence="1">
    <location>
        <begin position="47"/>
        <end position="69"/>
    </location>
</feature>
<dbReference type="AlphaFoldDB" id="A0A075FLN6"/>
<organism evidence="2">
    <name type="scientific">uncultured marine thaumarchaeote AD1000_21_E03</name>
    <dbReference type="NCBI Taxonomy" id="1455900"/>
    <lineage>
        <taxon>Archaea</taxon>
        <taxon>Nitrososphaerota</taxon>
        <taxon>environmental samples</taxon>
    </lineage>
</organism>
<dbReference type="EMBL" id="KF900361">
    <property type="protein sequence ID" value="AIE92304.1"/>
    <property type="molecule type" value="Genomic_DNA"/>
</dbReference>
<evidence type="ECO:0000313" key="2">
    <source>
        <dbReference type="EMBL" id="AIE92304.1"/>
    </source>
</evidence>
<reference evidence="2" key="1">
    <citation type="journal article" date="2014" name="Genome Biol. Evol.">
        <title>Pangenome evidence for extensive interdomain horizontal transfer affecting lineage core and shell genes in uncultured planktonic thaumarchaeota and euryarchaeota.</title>
        <authorList>
            <person name="Deschamps P."/>
            <person name="Zivanovic Y."/>
            <person name="Moreira D."/>
            <person name="Rodriguez-Valera F."/>
            <person name="Lopez-Garcia P."/>
        </authorList>
    </citation>
    <scope>NUCLEOTIDE SEQUENCE</scope>
</reference>
<keyword evidence="1" id="KW-1133">Transmembrane helix</keyword>
<evidence type="ECO:0000256" key="1">
    <source>
        <dbReference type="SAM" id="Phobius"/>
    </source>
</evidence>
<keyword evidence="1" id="KW-0472">Membrane</keyword>
<name>A0A075FLN6_9ARCH</name>
<sequence>MYCRRVNVPTSISCLRLDNFFTPDFGCLYRERYFCSYSFRSFFISRFGFGFSGLYKLELALFCCFGSLYRERYFCSYSFRSFLRSIFGFDFSGLYKLELTFSFVFLVQHIYLDTSVHMLIALLVIPPV</sequence>
<keyword evidence="1" id="KW-0812">Transmembrane</keyword>
<proteinExistence type="predicted"/>
<protein>
    <submittedName>
        <fullName evidence="2">Uncharacterized protein</fullName>
    </submittedName>
</protein>
<accession>A0A075FLN6</accession>